<evidence type="ECO:0000259" key="10">
    <source>
        <dbReference type="PROSITE" id="PS50262"/>
    </source>
</evidence>
<name>A0A9D4DRX0_DREPO</name>
<dbReference type="PROSITE" id="PS00237">
    <property type="entry name" value="G_PROTEIN_RECEP_F1_1"/>
    <property type="match status" value="1"/>
</dbReference>
<evidence type="ECO:0000256" key="8">
    <source>
        <dbReference type="RuleBase" id="RU000688"/>
    </source>
</evidence>
<feature type="domain" description="G-protein coupled receptors family 1 profile" evidence="10">
    <location>
        <begin position="35"/>
        <end position="370"/>
    </location>
</feature>
<reference evidence="11" key="1">
    <citation type="journal article" date="2019" name="bioRxiv">
        <title>The Genome of the Zebra Mussel, Dreissena polymorpha: A Resource for Invasive Species Research.</title>
        <authorList>
            <person name="McCartney M.A."/>
            <person name="Auch B."/>
            <person name="Kono T."/>
            <person name="Mallez S."/>
            <person name="Zhang Y."/>
            <person name="Obille A."/>
            <person name="Becker A."/>
            <person name="Abrahante J.E."/>
            <person name="Garbe J."/>
            <person name="Badalamenti J.P."/>
            <person name="Herman A."/>
            <person name="Mangelson H."/>
            <person name="Liachko I."/>
            <person name="Sullivan S."/>
            <person name="Sone E.D."/>
            <person name="Koren S."/>
            <person name="Silverstein K.A.T."/>
            <person name="Beckman K.B."/>
            <person name="Gohl D.M."/>
        </authorList>
    </citation>
    <scope>NUCLEOTIDE SEQUENCE</scope>
    <source>
        <strain evidence="11">Duluth1</strain>
        <tissue evidence="11">Whole animal</tissue>
    </source>
</reference>
<keyword evidence="4 8" id="KW-0297">G-protein coupled receptor</keyword>
<dbReference type="Pfam" id="PF00001">
    <property type="entry name" value="7tm_1"/>
    <property type="match status" value="1"/>
</dbReference>
<keyword evidence="7 8" id="KW-0807">Transducer</keyword>
<feature type="transmembrane region" description="Helical" evidence="9">
    <location>
        <begin position="352"/>
        <end position="373"/>
    </location>
</feature>
<protein>
    <recommendedName>
        <fullName evidence="10">G-protein coupled receptors family 1 profile domain-containing protein</fullName>
    </recommendedName>
</protein>
<feature type="transmembrane region" description="Helical" evidence="9">
    <location>
        <begin position="187"/>
        <end position="210"/>
    </location>
</feature>
<evidence type="ECO:0000256" key="5">
    <source>
        <dbReference type="ARBA" id="ARBA00023136"/>
    </source>
</evidence>
<evidence type="ECO:0000256" key="9">
    <source>
        <dbReference type="SAM" id="Phobius"/>
    </source>
</evidence>
<dbReference type="GO" id="GO:0016020">
    <property type="term" value="C:membrane"/>
    <property type="evidence" value="ECO:0007669"/>
    <property type="project" value="UniProtKB-SubCell"/>
</dbReference>
<keyword evidence="6 8" id="KW-0675">Receptor</keyword>
<comment type="caution">
    <text evidence="11">The sequence shown here is derived from an EMBL/GenBank/DDBJ whole genome shotgun (WGS) entry which is preliminary data.</text>
</comment>
<dbReference type="Gene3D" id="1.20.1070.10">
    <property type="entry name" value="Rhodopsin 7-helix transmembrane proteins"/>
    <property type="match status" value="1"/>
</dbReference>
<feature type="transmembrane region" description="Helical" evidence="9">
    <location>
        <begin position="54"/>
        <end position="72"/>
    </location>
</feature>
<keyword evidence="3 9" id="KW-1133">Transmembrane helix</keyword>
<evidence type="ECO:0000256" key="2">
    <source>
        <dbReference type="ARBA" id="ARBA00022692"/>
    </source>
</evidence>
<dbReference type="InterPro" id="IPR000276">
    <property type="entry name" value="GPCR_Rhodpsn"/>
</dbReference>
<keyword evidence="12" id="KW-1185">Reference proteome</keyword>
<comment type="subcellular location">
    <subcellularLocation>
        <location evidence="1">Membrane</location>
        <topology evidence="1">Multi-pass membrane protein</topology>
    </subcellularLocation>
</comment>
<dbReference type="SUPFAM" id="SSF81321">
    <property type="entry name" value="Family A G protein-coupled receptor-like"/>
    <property type="match status" value="1"/>
</dbReference>
<proteinExistence type="inferred from homology"/>
<dbReference type="PROSITE" id="PS50262">
    <property type="entry name" value="G_PROTEIN_RECEP_F1_2"/>
    <property type="match status" value="1"/>
</dbReference>
<reference evidence="11" key="2">
    <citation type="submission" date="2020-11" db="EMBL/GenBank/DDBJ databases">
        <authorList>
            <person name="McCartney M.A."/>
            <person name="Auch B."/>
            <person name="Kono T."/>
            <person name="Mallez S."/>
            <person name="Becker A."/>
            <person name="Gohl D.M."/>
            <person name="Silverstein K.A.T."/>
            <person name="Koren S."/>
            <person name="Bechman K.B."/>
            <person name="Herman A."/>
            <person name="Abrahante J.E."/>
            <person name="Garbe J."/>
        </authorList>
    </citation>
    <scope>NUCLEOTIDE SEQUENCE</scope>
    <source>
        <strain evidence="11">Duluth1</strain>
        <tissue evidence="11">Whole animal</tissue>
    </source>
</reference>
<dbReference type="GO" id="GO:0004930">
    <property type="term" value="F:G protein-coupled receptor activity"/>
    <property type="evidence" value="ECO:0007669"/>
    <property type="project" value="UniProtKB-KW"/>
</dbReference>
<dbReference type="AlphaFoldDB" id="A0A9D4DRX0"/>
<evidence type="ECO:0000256" key="6">
    <source>
        <dbReference type="ARBA" id="ARBA00023170"/>
    </source>
</evidence>
<dbReference type="PANTHER" id="PTHR24243">
    <property type="entry name" value="G-PROTEIN COUPLED RECEPTOR"/>
    <property type="match status" value="1"/>
</dbReference>
<gene>
    <name evidence="11" type="ORF">DPMN_187330</name>
</gene>
<dbReference type="EMBL" id="JAIWYP010000010">
    <property type="protein sequence ID" value="KAH3752704.1"/>
    <property type="molecule type" value="Genomic_DNA"/>
</dbReference>
<evidence type="ECO:0000256" key="1">
    <source>
        <dbReference type="ARBA" id="ARBA00004141"/>
    </source>
</evidence>
<keyword evidence="2 8" id="KW-0812">Transmembrane</keyword>
<accession>A0A9D4DRX0</accession>
<evidence type="ECO:0000256" key="3">
    <source>
        <dbReference type="ARBA" id="ARBA00022989"/>
    </source>
</evidence>
<feature type="transmembrane region" description="Helical" evidence="9">
    <location>
        <begin position="20"/>
        <end position="42"/>
    </location>
</feature>
<dbReference type="CDD" id="cd00637">
    <property type="entry name" value="7tm_classA_rhodopsin-like"/>
    <property type="match status" value="1"/>
</dbReference>
<dbReference type="PRINTS" id="PR00237">
    <property type="entry name" value="GPCRRHODOPSN"/>
</dbReference>
<comment type="similarity">
    <text evidence="8">Belongs to the G-protein coupled receptor 1 family.</text>
</comment>
<evidence type="ECO:0000313" key="11">
    <source>
        <dbReference type="EMBL" id="KAH3752704.1"/>
    </source>
</evidence>
<organism evidence="11 12">
    <name type="scientific">Dreissena polymorpha</name>
    <name type="common">Zebra mussel</name>
    <name type="synonym">Mytilus polymorpha</name>
    <dbReference type="NCBI Taxonomy" id="45954"/>
    <lineage>
        <taxon>Eukaryota</taxon>
        <taxon>Metazoa</taxon>
        <taxon>Spiralia</taxon>
        <taxon>Lophotrochozoa</taxon>
        <taxon>Mollusca</taxon>
        <taxon>Bivalvia</taxon>
        <taxon>Autobranchia</taxon>
        <taxon>Heteroconchia</taxon>
        <taxon>Euheterodonta</taxon>
        <taxon>Imparidentia</taxon>
        <taxon>Neoheterodontei</taxon>
        <taxon>Myida</taxon>
        <taxon>Dreissenoidea</taxon>
        <taxon>Dreissenidae</taxon>
        <taxon>Dreissena</taxon>
    </lineage>
</organism>
<keyword evidence="5 9" id="KW-0472">Membrane</keyword>
<dbReference type="PANTHER" id="PTHR24243:SF208">
    <property type="entry name" value="PYROKININ-1 RECEPTOR"/>
    <property type="match status" value="1"/>
</dbReference>
<feature type="transmembrane region" description="Helical" evidence="9">
    <location>
        <begin position="312"/>
        <end position="332"/>
    </location>
</feature>
<dbReference type="InterPro" id="IPR017452">
    <property type="entry name" value="GPCR_Rhodpsn_7TM"/>
</dbReference>
<feature type="transmembrane region" description="Helical" evidence="9">
    <location>
        <begin position="92"/>
        <end position="112"/>
    </location>
</feature>
<evidence type="ECO:0000313" key="12">
    <source>
        <dbReference type="Proteomes" id="UP000828390"/>
    </source>
</evidence>
<evidence type="ECO:0000256" key="4">
    <source>
        <dbReference type="ARBA" id="ARBA00023040"/>
    </source>
</evidence>
<sequence>MHGDDLLSEINTKKTLEFLPATIFVSVVIVLGVLGNSISLAFYGWKVAKTSTNFFICALSAVDLITCFVLLGEVIELCYVVNFPGVFLCKSLYFLNQWLVVTSGMMLLLVAMDRFRKICRPLKWQFTERTCRLSFGVFVAYGLALSFRNLWTVNVISARIPDDELNQTVNGSYCTLDLQNYNVAVQFFNYIDLCTFVVIIGGSSVLYGFIVREIIMSRKRVDRFTRRIPNFVPSPSSSQAEKVIPNVRRNSSDISCSNSVVEAEKTSVSIDTASTPVYNSQMLDNILLRSGSKRSRPATNLQVKTSEVEKKITFMLILITVVSLVSFVPHFVVNLALKERIISARDEFTVGVQFLLRMFMINNAINPYVMAICNRQFRLFIKTSILGCKGTQTMEVN</sequence>
<dbReference type="Proteomes" id="UP000828390">
    <property type="component" value="Unassembled WGS sequence"/>
</dbReference>
<evidence type="ECO:0000256" key="7">
    <source>
        <dbReference type="ARBA" id="ARBA00023224"/>
    </source>
</evidence>
<feature type="transmembrane region" description="Helical" evidence="9">
    <location>
        <begin position="133"/>
        <end position="151"/>
    </location>
</feature>